<dbReference type="AlphaFoldDB" id="A0AB39X7S9"/>
<dbReference type="EMBL" id="CP165718">
    <property type="protein sequence ID" value="XDV10081.1"/>
    <property type="molecule type" value="Genomic_DNA"/>
</dbReference>
<organism evidence="2">
    <name type="scientific">Pseudidiomarina sp. PP-1MA</name>
    <dbReference type="NCBI Taxonomy" id="3237706"/>
    <lineage>
        <taxon>Bacteria</taxon>
        <taxon>Pseudomonadati</taxon>
        <taxon>Pseudomonadota</taxon>
        <taxon>Gammaproteobacteria</taxon>
        <taxon>Alteromonadales</taxon>
        <taxon>Idiomarinaceae</taxon>
        <taxon>Pseudidiomarina</taxon>
    </lineage>
</organism>
<sequence>MLFKIKLYKPSNKHNKKPLSFSGFFIACVTLVSLQGVSQLSGAQTAQAAQTNQTTNASQQQQQNQEQESLLDSLFGKNLRESLDIAFGAKEDITLTPAQAQALPYAANYMKLGDFPRSLVVLGEADNLVQGHNPDAVYAQRLQWFTTSNEIIETVQGRVQSLENLKHAKVKSIWLAQAPSSGMRASHAKQISKQASNQLSYDFRKTSAFHTEHKPHFVTVRQSYRVVKSQREQSLAMPNGTTLNVLVTEEQLYPIADQNDNSSTQAIATNEFYRDLASGRVVQSKQWLGPELGYFEMTEVQPFNGVGGPTQNWGYSALPAQSGFQDLKTQDGSDPTQYRQLRINVTQQATTQQETTQQETTQQQEASPTSQLFNGLFFGKIPNQPGQPNPRSLRLNDVVTEFHRLGLEQVPYAPLTRLHSPKLDQWFSGRKAGMLVRLRMLEQTYKADGETELAAQAAELTQAFQSWPLRATYIHGWSLGDARINQATNKALNLADAAVSNSVIPSYELSLNAAPQTSSLQVGLATQLSDHEQVYVTDAHGQISLVPLQSYNSTAEQRALAHQPGALVLHSIADKDLPKGFRDVNYQLAMFLQHWDWSANSATSSATASTKTTTQPDTTELAHAKH</sequence>
<keyword evidence="2" id="KW-0449">Lipoprotein</keyword>
<feature type="region of interest" description="Disordered" evidence="1">
    <location>
        <begin position="347"/>
        <end position="368"/>
    </location>
</feature>
<evidence type="ECO:0000313" key="2">
    <source>
        <dbReference type="EMBL" id="XDV10081.1"/>
    </source>
</evidence>
<accession>A0AB39X7S9</accession>
<feature type="compositionally biased region" description="Low complexity" evidence="1">
    <location>
        <begin position="603"/>
        <end position="619"/>
    </location>
</feature>
<feature type="compositionally biased region" description="Low complexity" evidence="1">
    <location>
        <begin position="347"/>
        <end position="366"/>
    </location>
</feature>
<dbReference type="InterPro" id="IPR023373">
    <property type="entry name" value="YmcC_sf"/>
</dbReference>
<gene>
    <name evidence="2" type="ORF">AB8S08_02435</name>
</gene>
<reference evidence="2" key="1">
    <citation type="submission" date="2024-07" db="EMBL/GenBank/DDBJ databases">
        <title>Whole genome sequence of bacterial strains from algal surface.</title>
        <authorList>
            <person name="Kumar P."/>
        </authorList>
    </citation>
    <scope>NUCLEOTIDE SEQUENCE</scope>
    <source>
        <strain evidence="2">PP-1MA</strain>
    </source>
</reference>
<evidence type="ECO:0000256" key="1">
    <source>
        <dbReference type="SAM" id="MobiDB-lite"/>
    </source>
</evidence>
<dbReference type="SUPFAM" id="SSF159270">
    <property type="entry name" value="YmcC-like"/>
    <property type="match status" value="1"/>
</dbReference>
<dbReference type="Gene3D" id="2.40.360.10">
    <property type="entry name" value="YmcC-like"/>
    <property type="match status" value="1"/>
</dbReference>
<name>A0AB39X7S9_9GAMM</name>
<dbReference type="Pfam" id="PF11102">
    <property type="entry name" value="YjbF"/>
    <property type="match status" value="1"/>
</dbReference>
<dbReference type="PROSITE" id="PS51257">
    <property type="entry name" value="PROKAR_LIPOPROTEIN"/>
    <property type="match status" value="1"/>
</dbReference>
<dbReference type="RefSeq" id="WP_369743371.1">
    <property type="nucleotide sequence ID" value="NZ_CP165718.1"/>
</dbReference>
<feature type="region of interest" description="Disordered" evidence="1">
    <location>
        <begin position="603"/>
        <end position="626"/>
    </location>
</feature>
<protein>
    <submittedName>
        <fullName evidence="2">YjbF family lipoprotein</fullName>
    </submittedName>
</protein>
<dbReference type="InterPro" id="IPR021308">
    <property type="entry name" value="GfcB"/>
</dbReference>
<proteinExistence type="predicted"/>